<evidence type="ECO:0000313" key="10">
    <source>
        <dbReference type="EMBL" id="SFO91743.1"/>
    </source>
</evidence>
<organism evidence="10 11">
    <name type="scientific">Geodermatophilus dictyosporus</name>
    <dbReference type="NCBI Taxonomy" id="1523247"/>
    <lineage>
        <taxon>Bacteria</taxon>
        <taxon>Bacillati</taxon>
        <taxon>Actinomycetota</taxon>
        <taxon>Actinomycetes</taxon>
        <taxon>Geodermatophilales</taxon>
        <taxon>Geodermatophilaceae</taxon>
        <taxon>Geodermatophilus</taxon>
    </lineage>
</organism>
<comment type="function">
    <text evidence="8">Ferredoxins are iron-sulfur proteins that transfer electrons in a wide variety of metabolic reactions.</text>
</comment>
<evidence type="ECO:0000256" key="5">
    <source>
        <dbReference type="ARBA" id="ARBA00023004"/>
    </source>
</evidence>
<keyword evidence="3 8" id="KW-0479">Metal-binding</keyword>
<dbReference type="PRINTS" id="PR00352">
    <property type="entry name" value="3FE4SFRDOXIN"/>
</dbReference>
<dbReference type="Gene3D" id="3.30.70.20">
    <property type="match status" value="1"/>
</dbReference>
<reference evidence="11" key="1">
    <citation type="submission" date="2016-10" db="EMBL/GenBank/DDBJ databases">
        <authorList>
            <person name="Varghese N."/>
            <person name="Submissions S."/>
        </authorList>
    </citation>
    <scope>NUCLEOTIDE SEQUENCE [LARGE SCALE GENOMIC DNA]</scope>
    <source>
        <strain evidence="11">DSM 44208</strain>
    </source>
</reference>
<dbReference type="AlphaFoldDB" id="A0A1I5L3I0"/>
<gene>
    <name evidence="10" type="ORF">SAMN05660464_1530</name>
</gene>
<keyword evidence="2 8" id="KW-0813">Transport</keyword>
<sequence length="63" mass="6657">MRVAVERERCVGSGQCELLAPDVFEVDDDGAVRLLQDDPADDGAVRDAVQQCPTGALALLDGD</sequence>
<dbReference type="InterPro" id="IPR001080">
    <property type="entry name" value="3Fe4S_ferredoxin"/>
</dbReference>
<dbReference type="PANTHER" id="PTHR36923">
    <property type="entry name" value="FERREDOXIN"/>
    <property type="match status" value="1"/>
</dbReference>
<evidence type="ECO:0000313" key="11">
    <source>
        <dbReference type="Proteomes" id="UP000198857"/>
    </source>
</evidence>
<dbReference type="STRING" id="1523247.SAMN05660464_1530"/>
<evidence type="ECO:0000256" key="3">
    <source>
        <dbReference type="ARBA" id="ARBA00022723"/>
    </source>
</evidence>
<keyword evidence="6 8" id="KW-0411">Iron-sulfur</keyword>
<dbReference type="EMBL" id="FOWQ01000002">
    <property type="protein sequence ID" value="SFO91743.1"/>
    <property type="molecule type" value="Genomic_DNA"/>
</dbReference>
<dbReference type="Pfam" id="PF13370">
    <property type="entry name" value="Fer4_13"/>
    <property type="match status" value="1"/>
</dbReference>
<keyword evidence="7" id="KW-0003">3Fe-4S</keyword>
<dbReference type="RefSeq" id="WP_091108424.1">
    <property type="nucleotide sequence ID" value="NZ_FOWQ01000002.1"/>
</dbReference>
<evidence type="ECO:0000256" key="4">
    <source>
        <dbReference type="ARBA" id="ARBA00022982"/>
    </source>
</evidence>
<evidence type="ECO:0000256" key="1">
    <source>
        <dbReference type="ARBA" id="ARBA00001927"/>
    </source>
</evidence>
<comment type="cofactor">
    <cofactor evidence="1">
        <name>[3Fe-4S] cluster</name>
        <dbReference type="ChEBI" id="CHEBI:21137"/>
    </cofactor>
</comment>
<keyword evidence="11" id="KW-1185">Reference proteome</keyword>
<dbReference type="Proteomes" id="UP000198857">
    <property type="component" value="Unassembled WGS sequence"/>
</dbReference>
<dbReference type="OrthoDB" id="9803319at2"/>
<dbReference type="GO" id="GO:0009055">
    <property type="term" value="F:electron transfer activity"/>
    <property type="evidence" value="ECO:0007669"/>
    <property type="project" value="UniProtKB-UniRule"/>
</dbReference>
<keyword evidence="5 8" id="KW-0408">Iron</keyword>
<dbReference type="GO" id="GO:0005506">
    <property type="term" value="F:iron ion binding"/>
    <property type="evidence" value="ECO:0007669"/>
    <property type="project" value="UniProtKB-UniRule"/>
</dbReference>
<keyword evidence="4 8" id="KW-0249">Electron transport</keyword>
<evidence type="ECO:0000256" key="6">
    <source>
        <dbReference type="ARBA" id="ARBA00023014"/>
    </source>
</evidence>
<feature type="domain" description="4Fe-4S ferredoxin-type" evidence="9">
    <location>
        <begin position="1"/>
        <end position="29"/>
    </location>
</feature>
<evidence type="ECO:0000259" key="9">
    <source>
        <dbReference type="PROSITE" id="PS51379"/>
    </source>
</evidence>
<evidence type="ECO:0000256" key="8">
    <source>
        <dbReference type="RuleBase" id="RU368020"/>
    </source>
</evidence>
<dbReference type="InterPro" id="IPR051269">
    <property type="entry name" value="Fe-S_cluster_ET"/>
</dbReference>
<dbReference type="PANTHER" id="PTHR36923:SF3">
    <property type="entry name" value="FERREDOXIN"/>
    <property type="match status" value="1"/>
</dbReference>
<protein>
    <recommendedName>
        <fullName evidence="8">Ferredoxin</fullName>
    </recommendedName>
</protein>
<dbReference type="InterPro" id="IPR017896">
    <property type="entry name" value="4Fe4S_Fe-S-bd"/>
</dbReference>
<dbReference type="SUPFAM" id="SSF54862">
    <property type="entry name" value="4Fe-4S ferredoxins"/>
    <property type="match status" value="1"/>
</dbReference>
<name>A0A1I5L3I0_9ACTN</name>
<dbReference type="PROSITE" id="PS51379">
    <property type="entry name" value="4FE4S_FER_2"/>
    <property type="match status" value="1"/>
</dbReference>
<evidence type="ECO:0000256" key="2">
    <source>
        <dbReference type="ARBA" id="ARBA00022448"/>
    </source>
</evidence>
<evidence type="ECO:0000256" key="7">
    <source>
        <dbReference type="ARBA" id="ARBA00023291"/>
    </source>
</evidence>
<proteinExistence type="predicted"/>
<dbReference type="GO" id="GO:0051538">
    <property type="term" value="F:3 iron, 4 sulfur cluster binding"/>
    <property type="evidence" value="ECO:0007669"/>
    <property type="project" value="UniProtKB-KW"/>
</dbReference>
<accession>A0A1I5L3I0</accession>